<feature type="binding site" evidence="9">
    <location>
        <position position="99"/>
    </location>
    <ligand>
        <name>ATP</name>
        <dbReference type="ChEBI" id="CHEBI:30616"/>
    </ligand>
</feature>
<dbReference type="EMBL" id="CP008889">
    <property type="protein sequence ID" value="AIF41192.1"/>
    <property type="molecule type" value="Genomic_DNA"/>
</dbReference>
<dbReference type="KEGG" id="dni:HX89_09800"/>
<comment type="similarity">
    <text evidence="9">Belongs to the bacterial CoaD family.</text>
</comment>
<feature type="binding site" evidence="9">
    <location>
        <begin position="89"/>
        <end position="91"/>
    </location>
    <ligand>
        <name>ATP</name>
        <dbReference type="ChEBI" id="CHEBI:30616"/>
    </ligand>
</feature>
<keyword evidence="2 9" id="KW-0808">Transferase</keyword>
<evidence type="ECO:0000256" key="9">
    <source>
        <dbReference type="HAMAP-Rule" id="MF_00151"/>
    </source>
</evidence>
<dbReference type="AlphaFoldDB" id="A0A075JIN7"/>
<feature type="binding site" evidence="9">
    <location>
        <position position="17"/>
    </location>
    <ligand>
        <name>ATP</name>
        <dbReference type="ChEBI" id="CHEBI:30616"/>
    </ligand>
</feature>
<feature type="binding site" evidence="9">
    <location>
        <position position="74"/>
    </location>
    <ligand>
        <name>substrate</name>
    </ligand>
</feature>
<evidence type="ECO:0000256" key="1">
    <source>
        <dbReference type="ARBA" id="ARBA00022490"/>
    </source>
</evidence>
<dbReference type="PANTHER" id="PTHR21342">
    <property type="entry name" value="PHOSPHOPANTETHEINE ADENYLYLTRANSFERASE"/>
    <property type="match status" value="1"/>
</dbReference>
<organism evidence="11 12">
    <name type="scientific">Dermacoccus nishinomiyaensis</name>
    <dbReference type="NCBI Taxonomy" id="1274"/>
    <lineage>
        <taxon>Bacteria</taxon>
        <taxon>Bacillati</taxon>
        <taxon>Actinomycetota</taxon>
        <taxon>Actinomycetes</taxon>
        <taxon>Micrococcales</taxon>
        <taxon>Dermacoccaceae</taxon>
        <taxon>Dermacoccus</taxon>
    </lineage>
</organism>
<evidence type="ECO:0000256" key="2">
    <source>
        <dbReference type="ARBA" id="ARBA00022679"/>
    </source>
</evidence>
<feature type="binding site" evidence="9">
    <location>
        <position position="88"/>
    </location>
    <ligand>
        <name>substrate</name>
    </ligand>
</feature>
<dbReference type="GO" id="GO:0004595">
    <property type="term" value="F:pantetheine-phosphate adenylyltransferase activity"/>
    <property type="evidence" value="ECO:0007669"/>
    <property type="project" value="UniProtKB-UniRule"/>
</dbReference>
<proteinExistence type="inferred from homology"/>
<gene>
    <name evidence="9" type="primary">coaD</name>
    <name evidence="11" type="ORF">HX89_09800</name>
</gene>
<evidence type="ECO:0000313" key="12">
    <source>
        <dbReference type="Proteomes" id="UP000027986"/>
    </source>
</evidence>
<dbReference type="NCBIfam" id="TIGR01510">
    <property type="entry name" value="coaD_prev_kdtB"/>
    <property type="match status" value="1"/>
</dbReference>
<dbReference type="Proteomes" id="UP000027986">
    <property type="component" value="Chromosome"/>
</dbReference>
<evidence type="ECO:0000256" key="3">
    <source>
        <dbReference type="ARBA" id="ARBA00022695"/>
    </source>
</evidence>
<evidence type="ECO:0000259" key="10">
    <source>
        <dbReference type="Pfam" id="PF01467"/>
    </source>
</evidence>
<dbReference type="Gene3D" id="3.40.50.620">
    <property type="entry name" value="HUPs"/>
    <property type="match status" value="1"/>
</dbReference>
<dbReference type="InterPro" id="IPR014729">
    <property type="entry name" value="Rossmann-like_a/b/a_fold"/>
</dbReference>
<dbReference type="CDD" id="cd02163">
    <property type="entry name" value="PPAT"/>
    <property type="match status" value="1"/>
</dbReference>
<comment type="function">
    <text evidence="9">Reversibly transfers an adenylyl group from ATP to 4'-phosphopantetheine, yielding dephospho-CoA (dPCoA) and pyrophosphate.</text>
</comment>
<dbReference type="GeneID" id="41841426"/>
<keyword evidence="3 9" id="KW-0548">Nucleotidyltransferase</keyword>
<feature type="binding site" evidence="9">
    <location>
        <position position="9"/>
    </location>
    <ligand>
        <name>substrate</name>
    </ligand>
</feature>
<dbReference type="InterPro" id="IPR001980">
    <property type="entry name" value="PPAT"/>
</dbReference>
<keyword evidence="6 9" id="KW-0460">Magnesium</keyword>
<evidence type="ECO:0000256" key="7">
    <source>
        <dbReference type="ARBA" id="ARBA00022993"/>
    </source>
</evidence>
<comment type="cofactor">
    <cofactor evidence="9">
        <name>Mg(2+)</name>
        <dbReference type="ChEBI" id="CHEBI:18420"/>
    </cofactor>
</comment>
<dbReference type="Pfam" id="PF01467">
    <property type="entry name" value="CTP_transf_like"/>
    <property type="match status" value="1"/>
</dbReference>
<evidence type="ECO:0000256" key="4">
    <source>
        <dbReference type="ARBA" id="ARBA00022741"/>
    </source>
</evidence>
<keyword evidence="1 9" id="KW-0963">Cytoplasm</keyword>
<keyword evidence="7 9" id="KW-0173">Coenzyme A biosynthesis</keyword>
<evidence type="ECO:0000256" key="5">
    <source>
        <dbReference type="ARBA" id="ARBA00022840"/>
    </source>
</evidence>
<reference evidence="11 12" key="1">
    <citation type="submission" date="2014-07" db="EMBL/GenBank/DDBJ databases">
        <title>Genome Sequencing of Dermacoccus nishinomiyaensis.</title>
        <authorList>
            <person name="Hong K.W."/>
            <person name="Chan K.G."/>
        </authorList>
    </citation>
    <scope>NUCLEOTIDE SEQUENCE [LARGE SCALE GENOMIC DNA]</scope>
    <source>
        <strain evidence="11 12">M25</strain>
    </source>
</reference>
<dbReference type="UniPathway" id="UPA00241">
    <property type="reaction ID" value="UER00355"/>
</dbReference>
<dbReference type="PANTHER" id="PTHR21342:SF1">
    <property type="entry name" value="PHOSPHOPANTETHEINE ADENYLYLTRANSFERASE"/>
    <property type="match status" value="1"/>
</dbReference>
<dbReference type="GO" id="GO:0005524">
    <property type="term" value="F:ATP binding"/>
    <property type="evidence" value="ECO:0007669"/>
    <property type="project" value="UniProtKB-KW"/>
</dbReference>
<keyword evidence="4 9" id="KW-0547">Nucleotide-binding</keyword>
<comment type="pathway">
    <text evidence="9">Cofactor biosynthesis; coenzyme A biosynthesis; CoA from (R)-pantothenate: step 4/5.</text>
</comment>
<evidence type="ECO:0000256" key="6">
    <source>
        <dbReference type="ARBA" id="ARBA00022842"/>
    </source>
</evidence>
<accession>A0A075JIN7</accession>
<dbReference type="EC" id="2.7.7.3" evidence="9"/>
<dbReference type="OrthoDB" id="9806661at2"/>
<dbReference type="RefSeq" id="WP_038568852.1">
    <property type="nucleotide sequence ID" value="NZ_CP008889.1"/>
</dbReference>
<evidence type="ECO:0000256" key="8">
    <source>
        <dbReference type="ARBA" id="ARBA00029346"/>
    </source>
</evidence>
<dbReference type="HAMAP" id="MF_00151">
    <property type="entry name" value="PPAT_bact"/>
    <property type="match status" value="1"/>
</dbReference>
<feature type="binding site" evidence="9">
    <location>
        <position position="41"/>
    </location>
    <ligand>
        <name>substrate</name>
    </ligand>
</feature>
<dbReference type="GO" id="GO:0005737">
    <property type="term" value="C:cytoplasm"/>
    <property type="evidence" value="ECO:0007669"/>
    <property type="project" value="UniProtKB-SubCell"/>
</dbReference>
<protein>
    <recommendedName>
        <fullName evidence="9">Phosphopantetheine adenylyltransferase</fullName>
        <ecNumber evidence="9">2.7.7.3</ecNumber>
    </recommendedName>
    <alternativeName>
        <fullName evidence="9">Dephospho-CoA pyrophosphorylase</fullName>
    </alternativeName>
    <alternativeName>
        <fullName evidence="9">Pantetheine-phosphate adenylyltransferase</fullName>
        <shortName evidence="9">PPAT</shortName>
    </alternativeName>
</protein>
<feature type="site" description="Transition state stabilizer" evidence="9">
    <location>
        <position position="17"/>
    </location>
</feature>
<dbReference type="PRINTS" id="PR01020">
    <property type="entry name" value="LPSBIOSNTHSS"/>
</dbReference>
<feature type="binding site" evidence="9">
    <location>
        <begin position="123"/>
        <end position="129"/>
    </location>
    <ligand>
        <name>ATP</name>
        <dbReference type="ChEBI" id="CHEBI:30616"/>
    </ligand>
</feature>
<comment type="catalytic activity">
    <reaction evidence="8 9">
        <text>(R)-4'-phosphopantetheine + ATP + H(+) = 3'-dephospho-CoA + diphosphate</text>
        <dbReference type="Rhea" id="RHEA:19801"/>
        <dbReference type="ChEBI" id="CHEBI:15378"/>
        <dbReference type="ChEBI" id="CHEBI:30616"/>
        <dbReference type="ChEBI" id="CHEBI:33019"/>
        <dbReference type="ChEBI" id="CHEBI:57328"/>
        <dbReference type="ChEBI" id="CHEBI:61723"/>
        <dbReference type="EC" id="2.7.7.3"/>
    </reaction>
</comment>
<dbReference type="GO" id="GO:0015937">
    <property type="term" value="P:coenzyme A biosynthetic process"/>
    <property type="evidence" value="ECO:0007669"/>
    <property type="project" value="UniProtKB-UniRule"/>
</dbReference>
<feature type="binding site" evidence="9">
    <location>
        <begin position="9"/>
        <end position="10"/>
    </location>
    <ligand>
        <name>ATP</name>
        <dbReference type="ChEBI" id="CHEBI:30616"/>
    </ligand>
</feature>
<comment type="subcellular location">
    <subcellularLocation>
        <location evidence="9">Cytoplasm</location>
    </subcellularLocation>
</comment>
<name>A0A075JIN7_9MICO</name>
<sequence length="161" mass="17088">MTTCVCPGSFDPLTLGHLDVIERCAALFEDVVVTVLHNPDKQGTFGADERVDLIERSVAHLDNVRAAAYANTLLVDVCRELGAPLVVKGLRGETDFSYETPMATMNRALSGLETVFIPGNPGMDHLSSSLIKQVAGLGGDVTGMVPEPVIGPLLERVGASR</sequence>
<dbReference type="eggNOG" id="COG0669">
    <property type="taxonomic scope" value="Bacteria"/>
</dbReference>
<comment type="subunit">
    <text evidence="9">Homohexamer.</text>
</comment>
<evidence type="ECO:0000313" key="11">
    <source>
        <dbReference type="EMBL" id="AIF41192.1"/>
    </source>
</evidence>
<feature type="domain" description="Cytidyltransferase-like" evidence="10">
    <location>
        <begin position="5"/>
        <end position="133"/>
    </location>
</feature>
<dbReference type="NCBIfam" id="TIGR00125">
    <property type="entry name" value="cyt_tran_rel"/>
    <property type="match status" value="1"/>
</dbReference>
<keyword evidence="12" id="KW-1185">Reference proteome</keyword>
<keyword evidence="5 9" id="KW-0067">ATP-binding</keyword>
<dbReference type="HOGENOM" id="CLU_100149_1_0_11"/>
<dbReference type="SUPFAM" id="SSF52374">
    <property type="entry name" value="Nucleotidylyl transferase"/>
    <property type="match status" value="1"/>
</dbReference>
<dbReference type="InterPro" id="IPR004821">
    <property type="entry name" value="Cyt_trans-like"/>
</dbReference>